<dbReference type="GO" id="GO:0001682">
    <property type="term" value="P:tRNA 5'-leader removal"/>
    <property type="evidence" value="ECO:0007669"/>
    <property type="project" value="InterPro"/>
</dbReference>
<keyword evidence="3" id="KW-0539">Nucleus</keyword>
<evidence type="ECO:0000313" key="7">
    <source>
        <dbReference type="Proteomes" id="UP000011777"/>
    </source>
</evidence>
<dbReference type="AlphaFoldDB" id="M3K1Q2"/>
<dbReference type="STRING" id="1245528.M3K1Q2"/>
<proteinExistence type="predicted"/>
<protein>
    <submittedName>
        <fullName evidence="6">Uncharacterized protein</fullName>
    </submittedName>
</protein>
<evidence type="ECO:0000256" key="1">
    <source>
        <dbReference type="ARBA" id="ARBA00004123"/>
    </source>
</evidence>
<feature type="domain" description="Pop1 N-terminal" evidence="4">
    <location>
        <begin position="45"/>
        <end position="265"/>
    </location>
</feature>
<dbReference type="OrthoDB" id="442863at2759"/>
<keyword evidence="2" id="KW-0819">tRNA processing</keyword>
<dbReference type="Pfam" id="PF08170">
    <property type="entry name" value="POPLD"/>
    <property type="match status" value="1"/>
</dbReference>
<comment type="caution">
    <text evidence="6">The sequence shown here is derived from an EMBL/GenBank/DDBJ whole genome shotgun (WGS) entry which is preliminary data.</text>
</comment>
<feature type="domain" description="POPLD" evidence="5">
    <location>
        <begin position="501"/>
        <end position="578"/>
    </location>
</feature>
<evidence type="ECO:0000256" key="2">
    <source>
        <dbReference type="ARBA" id="ARBA00022694"/>
    </source>
</evidence>
<evidence type="ECO:0000313" key="6">
    <source>
        <dbReference type="EMBL" id="EMG48629.1"/>
    </source>
</evidence>
<evidence type="ECO:0000256" key="3">
    <source>
        <dbReference type="ARBA" id="ARBA00023242"/>
    </source>
</evidence>
<dbReference type="InterPro" id="IPR012590">
    <property type="entry name" value="POPLD_dom"/>
</dbReference>
<dbReference type="InterPro" id="IPR039182">
    <property type="entry name" value="Pop1"/>
</dbReference>
<dbReference type="OMA" id="WNAKRSH"/>
<gene>
    <name evidence="6" type="ORF">G210_0777</name>
</gene>
<sequence length="776" mass="89913">MAPNNSGKKQFNKQKTRLYKSRTIKSQDIDPAYDSKQKILDVSQFVNSRAYEIKSFEQSQLNSKNALASRVFQNLPRILRRRAASHNVKRIPKRLRSRARKEMSSNLPVKKMPRGRRLYKLLLKARLLKVASKIKMMKFDPSDTVFAKSNVRSQFIQLRKEFKKLEGGDEQGYTKLNNSVGSRDNVGVNELASRPKGNIKYSKRQKEFVWTPTHIWHVKRFHMIKKYGYQMPYSPTQKCFKLMNRWNRSKSVCFDTSYFPSLVMEIPETSDFENMLKKLTNKKVLSKKVLTGQKSYNGWVNWGVKQIAPGFIYVNEDLKTILVRIYPSVYLSLFNQLKEAVAKLDKATIYDCRYALGSIELSGPLSIKSLSKIFHFKNLSSELKDIWYNLSKIKDSDLVPVGTTFTFNLQDPRIWQRPTKNPYKPKQEQDVYDTIIALNSISHVDNSIVSKLLTSEGRYASYENQLSIKQLGKHYSVMESKPSDISHSQIPIILTKIDSQKWLMILPWYWVTPFWIQLTKITDIKPGGTKQLYQFQFENNKPTFPHDYPWLVDGWTHNDLIGEANNIKAGKLPKSQVSVQQAERKITKAFDGNKCEWNSLRNMIHLAHCSGVENLPNQKNRPNFANFDGMNRIIVTRHDVEEMTFQYRDEIVDKADPVVELFDKRNDFHNEFYNRTYSLSDNSPIVRTKLPIVQISLAIAKDGVIEDNARIYVSEDADNIDCIGFVTTGSMNLNVGKYTGIGCIIAQKRILEEPNVKLYVRNPGKSKTYQVEYRVI</sequence>
<name>M3K1Q2_CANMX</name>
<dbReference type="Proteomes" id="UP000011777">
    <property type="component" value="Unassembled WGS sequence"/>
</dbReference>
<comment type="subcellular location">
    <subcellularLocation>
        <location evidence="1">Nucleus</location>
    </subcellularLocation>
</comment>
<reference evidence="6 7" key="1">
    <citation type="submission" date="2013-02" db="EMBL/GenBank/DDBJ databases">
        <title>Genome sequence of Candida maltosa Xu316, a potential industrial strain for xylitol and ethanol production.</title>
        <authorList>
            <person name="Yu J."/>
            <person name="Wang Q."/>
            <person name="Geng X."/>
            <person name="Bao W."/>
            <person name="He P."/>
            <person name="Cai J."/>
        </authorList>
    </citation>
    <scope>NUCLEOTIDE SEQUENCE [LARGE SCALE GENOMIC DNA]</scope>
    <source>
        <strain evidence="7">Xu316</strain>
    </source>
</reference>
<evidence type="ECO:0000259" key="5">
    <source>
        <dbReference type="Pfam" id="PF08170"/>
    </source>
</evidence>
<dbReference type="PANTHER" id="PTHR22731:SF3">
    <property type="entry name" value="RIBONUCLEASES P_MRP PROTEIN SUBUNIT POP1"/>
    <property type="match status" value="1"/>
</dbReference>
<dbReference type="Pfam" id="PF06978">
    <property type="entry name" value="POP1_N"/>
    <property type="match status" value="1"/>
</dbReference>
<dbReference type="InterPro" id="IPR009723">
    <property type="entry name" value="Pop1_N"/>
</dbReference>
<dbReference type="GO" id="GO:0005655">
    <property type="term" value="C:nucleolar ribonuclease P complex"/>
    <property type="evidence" value="ECO:0007669"/>
    <property type="project" value="InterPro"/>
</dbReference>
<accession>M3K1Q2</accession>
<dbReference type="HOGENOM" id="CLU_007205_0_1_1"/>
<keyword evidence="7" id="KW-1185">Reference proteome</keyword>
<evidence type="ECO:0000259" key="4">
    <source>
        <dbReference type="Pfam" id="PF06978"/>
    </source>
</evidence>
<dbReference type="EMBL" id="AOGT01001026">
    <property type="protein sequence ID" value="EMG48629.1"/>
    <property type="molecule type" value="Genomic_DNA"/>
</dbReference>
<organism evidence="6 7">
    <name type="scientific">Candida maltosa (strain Xu316)</name>
    <name type="common">Yeast</name>
    <dbReference type="NCBI Taxonomy" id="1245528"/>
    <lineage>
        <taxon>Eukaryota</taxon>
        <taxon>Fungi</taxon>
        <taxon>Dikarya</taxon>
        <taxon>Ascomycota</taxon>
        <taxon>Saccharomycotina</taxon>
        <taxon>Pichiomycetes</taxon>
        <taxon>Debaryomycetaceae</taxon>
        <taxon>Candida/Lodderomyces clade</taxon>
        <taxon>Candida</taxon>
    </lineage>
</organism>
<dbReference type="PANTHER" id="PTHR22731">
    <property type="entry name" value="RIBONUCLEASES P/MRP PROTEIN SUBUNIT POP1"/>
    <property type="match status" value="1"/>
</dbReference>
<dbReference type="GO" id="GO:0000172">
    <property type="term" value="C:ribonuclease MRP complex"/>
    <property type="evidence" value="ECO:0007669"/>
    <property type="project" value="InterPro"/>
</dbReference>
<dbReference type="eggNOG" id="KOG3322">
    <property type="taxonomic scope" value="Eukaryota"/>
</dbReference>